<dbReference type="Proteomes" id="UP000287361">
    <property type="component" value="Unassembled WGS sequence"/>
</dbReference>
<gene>
    <name evidence="3" type="ORF">KGMB03357_06250</name>
</gene>
<sequence>MYRILFALVELAAAGVFLLPLFLLYGKFTAHSRMQIFCSILFGFYFAAVLALVGFPSILDHSPDVTLHLVPLAGIPADFQNACLNVLLFVPLGLFLPLLWDSCQSLRRTLLFALCVTLFIELSQLFTLRATDINDILTNLAGAAIGYFLAKHAAKVLPAAASPNGKEPILLCTITAAVFFFAQPFVSAFFWELLL</sequence>
<dbReference type="OrthoDB" id="9805025at2"/>
<dbReference type="RefSeq" id="WP_016406810.1">
    <property type="nucleotide sequence ID" value="NZ_DAWBID010000104.1"/>
</dbReference>
<dbReference type="AlphaFoldDB" id="A0A401LBW5"/>
<dbReference type="GeneID" id="86193624"/>
<feature type="transmembrane region" description="Helical" evidence="1">
    <location>
        <begin position="169"/>
        <end position="191"/>
    </location>
</feature>
<evidence type="ECO:0000256" key="1">
    <source>
        <dbReference type="SAM" id="Phobius"/>
    </source>
</evidence>
<evidence type="ECO:0000313" key="3">
    <source>
        <dbReference type="EMBL" id="GCB28964.1"/>
    </source>
</evidence>
<organism evidence="3 4">
    <name type="scientific">Anaerotignum faecicola</name>
    <dbReference type="NCBI Taxonomy" id="2358141"/>
    <lineage>
        <taxon>Bacteria</taxon>
        <taxon>Bacillati</taxon>
        <taxon>Bacillota</taxon>
        <taxon>Clostridia</taxon>
        <taxon>Lachnospirales</taxon>
        <taxon>Anaerotignaceae</taxon>
        <taxon>Anaerotignum</taxon>
    </lineage>
</organism>
<dbReference type="PANTHER" id="PTHR36834:SF1">
    <property type="entry name" value="INTEGRAL MEMBRANE PROTEIN"/>
    <property type="match status" value="1"/>
</dbReference>
<proteinExistence type="predicted"/>
<keyword evidence="1" id="KW-0472">Membrane</keyword>
<dbReference type="InterPro" id="IPR006976">
    <property type="entry name" value="VanZ-like"/>
</dbReference>
<keyword evidence="1" id="KW-1133">Transmembrane helix</keyword>
<feature type="transmembrane region" description="Helical" evidence="1">
    <location>
        <begin position="111"/>
        <end position="130"/>
    </location>
</feature>
<reference evidence="3 4" key="1">
    <citation type="submission" date="2018-10" db="EMBL/GenBank/DDBJ databases">
        <title>Draft Genome Sequence of Anaerotignum sp. KCTC 15736.</title>
        <authorList>
            <person name="Choi S.H."/>
            <person name="Kim J.S."/>
            <person name="Kang S.W."/>
            <person name="Lee J.S."/>
            <person name="Park S.H."/>
        </authorList>
    </citation>
    <scope>NUCLEOTIDE SEQUENCE [LARGE SCALE GENOMIC DNA]</scope>
    <source>
        <strain evidence="3 4">KCTC 15736</strain>
    </source>
</reference>
<feature type="transmembrane region" description="Helical" evidence="1">
    <location>
        <begin position="6"/>
        <end position="25"/>
    </location>
</feature>
<protein>
    <recommendedName>
        <fullName evidence="2">VanZ-like domain-containing protein</fullName>
    </recommendedName>
</protein>
<dbReference type="PANTHER" id="PTHR36834">
    <property type="entry name" value="MEMBRANE PROTEIN-RELATED"/>
    <property type="match status" value="1"/>
</dbReference>
<feature type="domain" description="VanZ-like" evidence="2">
    <location>
        <begin position="42"/>
        <end position="151"/>
    </location>
</feature>
<feature type="transmembrane region" description="Helical" evidence="1">
    <location>
        <begin position="37"/>
        <end position="59"/>
    </location>
</feature>
<feature type="transmembrane region" description="Helical" evidence="1">
    <location>
        <begin position="79"/>
        <end position="99"/>
    </location>
</feature>
<name>A0A401LBW5_9FIRM</name>
<evidence type="ECO:0000259" key="2">
    <source>
        <dbReference type="Pfam" id="PF04892"/>
    </source>
</evidence>
<dbReference type="Pfam" id="PF04892">
    <property type="entry name" value="VanZ"/>
    <property type="match status" value="1"/>
</dbReference>
<dbReference type="InterPro" id="IPR053150">
    <property type="entry name" value="Teicoplanin_resist-assoc"/>
</dbReference>
<keyword evidence="1" id="KW-0812">Transmembrane</keyword>
<evidence type="ECO:0000313" key="4">
    <source>
        <dbReference type="Proteomes" id="UP000287361"/>
    </source>
</evidence>
<keyword evidence="4" id="KW-1185">Reference proteome</keyword>
<comment type="caution">
    <text evidence="3">The sequence shown here is derived from an EMBL/GenBank/DDBJ whole genome shotgun (WGS) entry which is preliminary data.</text>
</comment>
<dbReference type="EMBL" id="BHVZ01000001">
    <property type="protein sequence ID" value="GCB28964.1"/>
    <property type="molecule type" value="Genomic_DNA"/>
</dbReference>
<accession>A0A401LBW5</accession>